<dbReference type="EMBL" id="JAVHJV010000001">
    <property type="protein sequence ID" value="KAK5946058.1"/>
    <property type="molecule type" value="Genomic_DNA"/>
</dbReference>
<protein>
    <submittedName>
        <fullName evidence="2">Uncharacterized protein</fullName>
    </submittedName>
</protein>
<evidence type="ECO:0000313" key="2">
    <source>
        <dbReference type="EMBL" id="KAK5946058.1"/>
    </source>
</evidence>
<sequence length="528" mass="58005">MSWKTVNVTVIVPQQSPTSLEAQATPDEPANAFASKFRVNILHAAEKLANSIPKRKRRASKPVALEPAPKKSKKTSNKKQPAAELSVLKEEPDETTSSPARRSARLQTPKTESSPDPEIGTSRLESSRGLQHAAIKKLAADAEGKDKSTANEPEDKTSISTKLLDPFVEVKASSGSYSSDRFAFENFPDDTSIKFDGSDSFDDFDDSVFDGPLAANFEIDSSSQIAYSPATTASLTSPADPNPGTNKLAEIPISEVGAAHPKGAPFAPFMHPCLLDSMDAEAVALNRKDASTPSLKHTCFRAAELLRLAKSFRTKPIAEDIDLVTEFFATVKEVKYADSQGQGQGLILADIFFPNKPPFITASSRIPYNARDLIPQGQAKEGSKRPVKATIKVLGTRSRSNAWARKPRSSPVKSSQTTPFQSSPIVNDQEFEVTDVQTTSWEEIGQAKQMIEKDLRVRNKSPTKTKDYTTVVHRHWPKEEEKQKYSPTKTSNTVKAYGSEDQLLDMNEFPDDDFDLPDIEAIFRRASQ</sequence>
<feature type="region of interest" description="Disordered" evidence="1">
    <location>
        <begin position="398"/>
        <end position="423"/>
    </location>
</feature>
<reference evidence="2 3" key="1">
    <citation type="journal article" date="2023" name="Res Sq">
        <title>Genomic and morphological characterization of Knufia obscura isolated from the Mars 2020 spacecraft assembly facility.</title>
        <authorList>
            <person name="Chander A.M."/>
            <person name="Teixeira M.M."/>
            <person name="Singh N.K."/>
            <person name="Williams M.P."/>
            <person name="Parker C.W."/>
            <person name="Leo P."/>
            <person name="Stajich J.E."/>
            <person name="Torok T."/>
            <person name="Tighe S."/>
            <person name="Mason C.E."/>
            <person name="Venkateswaran K."/>
        </authorList>
    </citation>
    <scope>NUCLEOTIDE SEQUENCE [LARGE SCALE GENOMIC DNA]</scope>
    <source>
        <strain evidence="2 3">CCFEE 5817</strain>
    </source>
</reference>
<dbReference type="Proteomes" id="UP001334248">
    <property type="component" value="Unassembled WGS sequence"/>
</dbReference>
<accession>A0ABR0S0M3</accession>
<name>A0ABR0S0M3_9EURO</name>
<dbReference type="RefSeq" id="XP_064734148.1">
    <property type="nucleotide sequence ID" value="XM_064868651.1"/>
</dbReference>
<feature type="compositionally biased region" description="Polar residues" evidence="1">
    <location>
        <begin position="95"/>
        <end position="114"/>
    </location>
</feature>
<keyword evidence="3" id="KW-1185">Reference proteome</keyword>
<feature type="compositionally biased region" description="Polar residues" evidence="1">
    <location>
        <begin position="411"/>
        <end position="423"/>
    </location>
</feature>
<proteinExistence type="predicted"/>
<comment type="caution">
    <text evidence="2">The sequence shown here is derived from an EMBL/GenBank/DDBJ whole genome shotgun (WGS) entry which is preliminary data.</text>
</comment>
<evidence type="ECO:0000313" key="3">
    <source>
        <dbReference type="Proteomes" id="UP001334248"/>
    </source>
</evidence>
<gene>
    <name evidence="2" type="ORF">PMZ80_000197</name>
</gene>
<dbReference type="GeneID" id="89993646"/>
<feature type="compositionally biased region" description="Basic and acidic residues" evidence="1">
    <location>
        <begin position="138"/>
        <end position="157"/>
    </location>
</feature>
<evidence type="ECO:0000256" key="1">
    <source>
        <dbReference type="SAM" id="MobiDB-lite"/>
    </source>
</evidence>
<feature type="region of interest" description="Disordered" evidence="1">
    <location>
        <begin position="48"/>
        <end position="163"/>
    </location>
</feature>
<organism evidence="2 3">
    <name type="scientific">Knufia obscura</name>
    <dbReference type="NCBI Taxonomy" id="1635080"/>
    <lineage>
        <taxon>Eukaryota</taxon>
        <taxon>Fungi</taxon>
        <taxon>Dikarya</taxon>
        <taxon>Ascomycota</taxon>
        <taxon>Pezizomycotina</taxon>
        <taxon>Eurotiomycetes</taxon>
        <taxon>Chaetothyriomycetidae</taxon>
        <taxon>Chaetothyriales</taxon>
        <taxon>Trichomeriaceae</taxon>
        <taxon>Knufia</taxon>
    </lineage>
</organism>